<dbReference type="HOGENOM" id="CLU_2677217_0_0_12"/>
<reference evidence="1" key="1">
    <citation type="submission" date="2012-01" db="EMBL/GenBank/DDBJ databases">
        <title>The Genome Sequence of Treponema denticola H1-T.</title>
        <authorList>
            <consortium name="The Broad Institute Genome Sequencing Platform"/>
            <person name="Earl A."/>
            <person name="Ward D."/>
            <person name="Feldgarden M."/>
            <person name="Gevers D."/>
            <person name="Blanton J.M."/>
            <person name="Fenno C.J."/>
            <person name="Baranova O.V."/>
            <person name="Mathney J."/>
            <person name="Dewhirst F.E."/>
            <person name="Izard J."/>
            <person name="Young S.K."/>
            <person name="Zeng Q."/>
            <person name="Gargeya S."/>
            <person name="Fitzgerald M."/>
            <person name="Haas B."/>
            <person name="Abouelleil A."/>
            <person name="Alvarado L."/>
            <person name="Arachchi H.M."/>
            <person name="Berlin A."/>
            <person name="Chapman S.B."/>
            <person name="Gearin G."/>
            <person name="Goldberg J."/>
            <person name="Griggs A."/>
            <person name="Gujja S."/>
            <person name="Hansen M."/>
            <person name="Heiman D."/>
            <person name="Howarth C."/>
            <person name="Larimer J."/>
            <person name="Lui A."/>
            <person name="MacDonald P.J.P."/>
            <person name="McCowen C."/>
            <person name="Montmayeur A."/>
            <person name="Murphy C."/>
            <person name="Neiman D."/>
            <person name="Pearson M."/>
            <person name="Priest M."/>
            <person name="Roberts A."/>
            <person name="Saif S."/>
            <person name="Shea T."/>
            <person name="Sisk P."/>
            <person name="Stolte C."/>
            <person name="Sykes S."/>
            <person name="Wortman J."/>
            <person name="Nusbaum C."/>
            <person name="Birren B."/>
        </authorList>
    </citation>
    <scope>NUCLEOTIDE SEQUENCE [LARGE SCALE GENOMIC DNA]</scope>
    <source>
        <strain evidence="1">H1-T</strain>
    </source>
</reference>
<feature type="non-terminal residue" evidence="1">
    <location>
        <position position="1"/>
    </location>
</feature>
<proteinExistence type="predicted"/>
<comment type="caution">
    <text evidence="1">The sequence shown here is derived from an EMBL/GenBank/DDBJ whole genome shotgun (WGS) entry which is preliminary data.</text>
</comment>
<dbReference type="EMBL" id="AGDW01000024">
    <property type="protein sequence ID" value="EMB28212.1"/>
    <property type="molecule type" value="Genomic_DNA"/>
</dbReference>
<accession>M2BSZ6</accession>
<name>M2BSZ6_TREDN</name>
<dbReference type="AlphaFoldDB" id="M2BSZ6"/>
<dbReference type="Proteomes" id="UP000011708">
    <property type="component" value="Chromosome"/>
</dbReference>
<protein>
    <submittedName>
        <fullName evidence="1">Uncharacterized protein</fullName>
    </submittedName>
</protein>
<sequence length="75" mass="9152">DALMIPSYYKNTIRVMAWKWICFPAWLNMKYQDNLYDPMFGYLWFDADIEAECKKAREENKMLSDNTYSLSDRYK</sequence>
<evidence type="ECO:0000313" key="1">
    <source>
        <dbReference type="EMBL" id="EMB28212.1"/>
    </source>
</evidence>
<dbReference type="PATRIC" id="fig|999431.4.peg.2532"/>
<gene>
    <name evidence="1" type="ORF">HMPREF9725_02447</name>
</gene>
<organism evidence="1">
    <name type="scientific">Treponema denticola H1-T</name>
    <dbReference type="NCBI Taxonomy" id="999431"/>
    <lineage>
        <taxon>Bacteria</taxon>
        <taxon>Pseudomonadati</taxon>
        <taxon>Spirochaetota</taxon>
        <taxon>Spirochaetia</taxon>
        <taxon>Spirochaetales</taxon>
        <taxon>Treponemataceae</taxon>
        <taxon>Treponema</taxon>
    </lineage>
</organism>